<evidence type="ECO:0000256" key="15">
    <source>
        <dbReference type="ARBA" id="ARBA00022741"/>
    </source>
</evidence>
<dbReference type="GO" id="GO:0043123">
    <property type="term" value="P:positive regulation of canonical NF-kappaB signal transduction"/>
    <property type="evidence" value="ECO:0007669"/>
    <property type="project" value="UniProtKB-ARBA"/>
</dbReference>
<dbReference type="GO" id="GO:0007254">
    <property type="term" value="P:JNK cascade"/>
    <property type="evidence" value="ECO:0007669"/>
    <property type="project" value="TreeGrafter"/>
</dbReference>
<evidence type="ECO:0000256" key="3">
    <source>
        <dbReference type="ARBA" id="ARBA00004496"/>
    </source>
</evidence>
<reference evidence="29" key="2">
    <citation type="submission" date="2025-08" db="UniProtKB">
        <authorList>
            <consortium name="Ensembl"/>
        </authorList>
    </citation>
    <scope>IDENTIFICATION</scope>
</reference>
<evidence type="ECO:0000256" key="5">
    <source>
        <dbReference type="ARBA" id="ARBA00012406"/>
    </source>
</evidence>
<keyword evidence="14" id="KW-0479">Metal-binding</keyword>
<feature type="binding site" evidence="26">
    <location>
        <position position="54"/>
    </location>
    <ligand>
        <name>ATP</name>
        <dbReference type="ChEBI" id="CHEBI:30616"/>
    </ligand>
</feature>
<evidence type="ECO:0000259" key="28">
    <source>
        <dbReference type="PROSITE" id="PS50011"/>
    </source>
</evidence>
<dbReference type="GO" id="GO:0009893">
    <property type="term" value="P:positive regulation of metabolic process"/>
    <property type="evidence" value="ECO:0007669"/>
    <property type="project" value="UniProtKB-ARBA"/>
</dbReference>
<dbReference type="GO" id="GO:0006915">
    <property type="term" value="P:apoptotic process"/>
    <property type="evidence" value="ECO:0007669"/>
    <property type="project" value="UniProtKB-KW"/>
</dbReference>
<evidence type="ECO:0000256" key="8">
    <source>
        <dbReference type="ARBA" id="ARBA00022490"/>
    </source>
</evidence>
<dbReference type="GO" id="GO:0005886">
    <property type="term" value="C:plasma membrane"/>
    <property type="evidence" value="ECO:0007669"/>
    <property type="project" value="UniProtKB-SubCell"/>
</dbReference>
<dbReference type="GO" id="GO:0019901">
    <property type="term" value="F:protein kinase binding"/>
    <property type="evidence" value="ECO:0007669"/>
    <property type="project" value="UniProtKB-ARBA"/>
</dbReference>
<dbReference type="InterPro" id="IPR017441">
    <property type="entry name" value="Protein_kinase_ATP_BS"/>
</dbReference>
<dbReference type="GO" id="GO:0000287">
    <property type="term" value="F:magnesium ion binding"/>
    <property type="evidence" value="ECO:0007669"/>
    <property type="project" value="InterPro"/>
</dbReference>
<evidence type="ECO:0000256" key="21">
    <source>
        <dbReference type="ARBA" id="ARBA00023016"/>
    </source>
</evidence>
<name>A0A8C5IA41_GOUWI</name>
<keyword evidence="22" id="KW-0472">Membrane</keyword>
<keyword evidence="9" id="KW-1017">Isopeptide bond</keyword>
<dbReference type="SUPFAM" id="SSF56112">
    <property type="entry name" value="Protein kinase-like (PK-like)"/>
    <property type="match status" value="1"/>
</dbReference>
<evidence type="ECO:0000256" key="17">
    <source>
        <dbReference type="ARBA" id="ARBA00022840"/>
    </source>
</evidence>
<dbReference type="PANTHER" id="PTHR46716">
    <property type="entry name" value="MITOGEN-ACTIVATED PROTEIN KINASE KINASE KINASE 7"/>
    <property type="match status" value="1"/>
</dbReference>
<dbReference type="FunFam" id="1.10.510.10:FF:000143">
    <property type="entry name" value="Mitogen-activated protein kinase kinase kinase 7"/>
    <property type="match status" value="1"/>
</dbReference>
<dbReference type="Gene3D" id="3.30.200.20">
    <property type="entry name" value="Phosphorylase Kinase, domain 1"/>
    <property type="match status" value="1"/>
</dbReference>
<evidence type="ECO:0000256" key="1">
    <source>
        <dbReference type="ARBA" id="ARBA00001946"/>
    </source>
</evidence>
<dbReference type="Gene3D" id="1.10.510.10">
    <property type="entry name" value="Transferase(Phosphotransferase) domain 1"/>
    <property type="match status" value="1"/>
</dbReference>
<dbReference type="CDD" id="cd14058">
    <property type="entry name" value="STKc_TAK1"/>
    <property type="match status" value="1"/>
</dbReference>
<evidence type="ECO:0000256" key="19">
    <source>
        <dbReference type="ARBA" id="ARBA00022843"/>
    </source>
</evidence>
<keyword evidence="30" id="KW-1185">Reference proteome</keyword>
<dbReference type="PROSITE" id="PS00107">
    <property type="entry name" value="PROTEIN_KINASE_ATP"/>
    <property type="match status" value="1"/>
</dbReference>
<keyword evidence="18" id="KW-0460">Magnesium</keyword>
<keyword evidence="15 26" id="KW-0547">Nucleotide-binding</keyword>
<dbReference type="GO" id="GO:0006955">
    <property type="term" value="P:immune response"/>
    <property type="evidence" value="ECO:0007669"/>
    <property type="project" value="TreeGrafter"/>
</dbReference>
<evidence type="ECO:0000256" key="2">
    <source>
        <dbReference type="ARBA" id="ARBA00004413"/>
    </source>
</evidence>
<evidence type="ECO:0000256" key="6">
    <source>
        <dbReference type="ARBA" id="ARBA00017660"/>
    </source>
</evidence>
<evidence type="ECO:0000256" key="27">
    <source>
        <dbReference type="SAM" id="MobiDB-lite"/>
    </source>
</evidence>
<dbReference type="PIRSF" id="PIRSF038168">
    <property type="entry name" value="MAPKKK7"/>
    <property type="match status" value="1"/>
</dbReference>
<reference evidence="29" key="3">
    <citation type="submission" date="2025-09" db="UniProtKB">
        <authorList>
            <consortium name="Ensembl"/>
        </authorList>
    </citation>
    <scope>IDENTIFICATION</scope>
</reference>
<reference evidence="29" key="1">
    <citation type="submission" date="2020-06" db="EMBL/GenBank/DDBJ databases">
        <authorList>
            <consortium name="Wellcome Sanger Institute Data Sharing"/>
        </authorList>
    </citation>
    <scope>NUCLEOTIDE SEQUENCE [LARGE SCALE GENOMIC DNA]</scope>
</reference>
<sequence length="546" mass="60814">MSVAFPPAEMLETPTGYPFEEINYEDIEVEEVVGRGAFGVVCKAKWKGKDVAIKTIESESERKAFSVELRQLSRVNHPNIVKLYGSCNCPVCLVMEYAEGGSLYNVLHGAEPLPYYTASHAMSWCLQCSQGVAYLHGMKPKALIHRDLKPPNLLLVAGGTVLKICDFGTACDIQTHMTNNKGSAAWMAPEVFEGSNYSEKCDVFSWGIILWEVITRRKPFDEIGGSGYRETIGTRPPLIKNLPKPIESLMTRCWSKDPSQRPSMEEIVKIMTHLMTYFPGFDESLQYPYQYLDEGQSNSATSTGSYADYTGTNTSNKSDPNMEHSDSQGSNDTIKTFALSSFALQGDPLRPLSLSRGGSVESLPARTQCLASSDSKRMSADLSELEPKMPFSPAARPLHKRGHRKTASFGTILDVPKIVVSGIAGPPDTNGSDNSIPMAYLTLDHQLQPLAPCPNSKESMAVFEQHCKMAQEYLKVQTEIALLIQRKKELIAELDQDEKDQQNTSRLVQEHKKLLEENKSLSTYYQKCKKQLELIRVQQQKRQGTS</sequence>
<keyword evidence="21" id="KW-0346">Stress response</keyword>
<gene>
    <name evidence="29" type="primary">map3k7</name>
</gene>
<evidence type="ECO:0000256" key="25">
    <source>
        <dbReference type="ARBA" id="ARBA00048329"/>
    </source>
</evidence>
<feature type="compositionally biased region" description="Polar residues" evidence="27">
    <location>
        <begin position="300"/>
        <end position="319"/>
    </location>
</feature>
<comment type="cofactor">
    <cofactor evidence="1">
        <name>Mg(2+)</name>
        <dbReference type="ChEBI" id="CHEBI:18420"/>
    </cofactor>
</comment>
<dbReference type="Pfam" id="PF07714">
    <property type="entry name" value="PK_Tyr_Ser-Thr"/>
    <property type="match status" value="1"/>
</dbReference>
<dbReference type="PANTHER" id="PTHR46716:SF1">
    <property type="entry name" value="MITOGEN-ACTIVATED PROTEIN KINASE KINASE KINASE 7"/>
    <property type="match status" value="1"/>
</dbReference>
<comment type="subcellular location">
    <subcellularLocation>
        <location evidence="2">Cell membrane</location>
        <topology evidence="2">Peripheral membrane protein</topology>
        <orientation evidence="2">Cytoplasmic side</orientation>
    </subcellularLocation>
    <subcellularLocation>
        <location evidence="3">Cytoplasm</location>
    </subcellularLocation>
</comment>
<feature type="region of interest" description="Disordered" evidence="27">
    <location>
        <begin position="300"/>
        <end position="331"/>
    </location>
</feature>
<evidence type="ECO:0000256" key="23">
    <source>
        <dbReference type="ARBA" id="ARBA00023163"/>
    </source>
</evidence>
<keyword evidence="12" id="KW-0808">Transferase</keyword>
<keyword evidence="7" id="KW-1003">Cell membrane</keyword>
<organism evidence="29 30">
    <name type="scientific">Gouania willdenowi</name>
    <name type="common">Blunt-snouted clingfish</name>
    <name type="synonym">Lepadogaster willdenowi</name>
    <dbReference type="NCBI Taxonomy" id="441366"/>
    <lineage>
        <taxon>Eukaryota</taxon>
        <taxon>Metazoa</taxon>
        <taxon>Chordata</taxon>
        <taxon>Craniata</taxon>
        <taxon>Vertebrata</taxon>
        <taxon>Euteleostomi</taxon>
        <taxon>Actinopterygii</taxon>
        <taxon>Neopterygii</taxon>
        <taxon>Teleostei</taxon>
        <taxon>Neoteleostei</taxon>
        <taxon>Acanthomorphata</taxon>
        <taxon>Ovalentaria</taxon>
        <taxon>Blenniimorphae</taxon>
        <taxon>Blenniiformes</taxon>
        <taxon>Gobiesocoidei</taxon>
        <taxon>Gobiesocidae</taxon>
        <taxon>Gobiesocinae</taxon>
        <taxon>Gouania</taxon>
    </lineage>
</organism>
<proteinExistence type="inferred from homology"/>
<keyword evidence="8" id="KW-0963">Cytoplasm</keyword>
<dbReference type="GO" id="GO:0043410">
    <property type="term" value="P:positive regulation of MAPK cascade"/>
    <property type="evidence" value="ECO:0007669"/>
    <property type="project" value="UniProtKB-ARBA"/>
</dbReference>
<dbReference type="GO" id="GO:0004709">
    <property type="term" value="F:MAP kinase kinase kinase activity"/>
    <property type="evidence" value="ECO:0007669"/>
    <property type="project" value="UniProtKB-EC"/>
</dbReference>
<evidence type="ECO:0000313" key="30">
    <source>
        <dbReference type="Proteomes" id="UP000694680"/>
    </source>
</evidence>
<dbReference type="GO" id="GO:0005737">
    <property type="term" value="C:cytoplasm"/>
    <property type="evidence" value="ECO:0007669"/>
    <property type="project" value="UniProtKB-SubCell"/>
</dbReference>
<evidence type="ECO:0000256" key="9">
    <source>
        <dbReference type="ARBA" id="ARBA00022499"/>
    </source>
</evidence>
<dbReference type="GO" id="GO:0071560">
    <property type="term" value="P:cellular response to transforming growth factor beta stimulus"/>
    <property type="evidence" value="ECO:0007669"/>
    <property type="project" value="UniProtKB-ARBA"/>
</dbReference>
<dbReference type="PRINTS" id="PR00109">
    <property type="entry name" value="TYRKINASE"/>
</dbReference>
<keyword evidence="13" id="KW-0053">Apoptosis</keyword>
<evidence type="ECO:0000256" key="20">
    <source>
        <dbReference type="ARBA" id="ARBA00023015"/>
    </source>
</evidence>
<evidence type="ECO:0000256" key="12">
    <source>
        <dbReference type="ARBA" id="ARBA00022679"/>
    </source>
</evidence>
<comment type="similarity">
    <text evidence="4">Belongs to the protein kinase superfamily. STE Ser/Thr protein kinase family. MAP kinase kinase kinase subfamily.</text>
</comment>
<dbReference type="InterPro" id="IPR008271">
    <property type="entry name" value="Ser/Thr_kinase_AS"/>
</dbReference>
<evidence type="ECO:0000256" key="26">
    <source>
        <dbReference type="PROSITE-ProRule" id="PRU10141"/>
    </source>
</evidence>
<protein>
    <recommendedName>
        <fullName evidence="6">Mitogen-activated protein kinase kinase kinase 7</fullName>
        <ecNumber evidence="5">2.7.11.25</ecNumber>
    </recommendedName>
</protein>
<evidence type="ECO:0000313" key="29">
    <source>
        <dbReference type="Ensembl" id="ENSGWIP00000055988.1"/>
    </source>
</evidence>
<evidence type="ECO:0000256" key="14">
    <source>
        <dbReference type="ARBA" id="ARBA00022723"/>
    </source>
</evidence>
<keyword evidence="10" id="KW-0723">Serine/threonine-protein kinase</keyword>
<evidence type="ECO:0000256" key="16">
    <source>
        <dbReference type="ARBA" id="ARBA00022777"/>
    </source>
</evidence>
<dbReference type="PROSITE" id="PS00108">
    <property type="entry name" value="PROTEIN_KINASE_ST"/>
    <property type="match status" value="1"/>
</dbReference>
<dbReference type="InterPro" id="IPR000719">
    <property type="entry name" value="Prot_kinase_dom"/>
</dbReference>
<dbReference type="Ensembl" id="ENSGWIT00000060262.1">
    <property type="protein sequence ID" value="ENSGWIP00000055988.1"/>
    <property type="gene ID" value="ENSGWIG00000026585.1"/>
</dbReference>
<evidence type="ECO:0000256" key="24">
    <source>
        <dbReference type="ARBA" id="ARBA00047559"/>
    </source>
</evidence>
<keyword evidence="16" id="KW-0418">Kinase</keyword>
<dbReference type="InterPro" id="IPR011009">
    <property type="entry name" value="Kinase-like_dom_sf"/>
</dbReference>
<dbReference type="SMART" id="SM00220">
    <property type="entry name" value="S_TKc"/>
    <property type="match status" value="1"/>
</dbReference>
<feature type="domain" description="Protein kinase" evidence="28">
    <location>
        <begin position="27"/>
        <end position="278"/>
    </location>
</feature>
<feature type="region of interest" description="Disordered" evidence="27">
    <location>
        <begin position="383"/>
        <end position="403"/>
    </location>
</feature>
<dbReference type="GO" id="GO:0005102">
    <property type="term" value="F:signaling receptor binding"/>
    <property type="evidence" value="ECO:0007669"/>
    <property type="project" value="UniProtKB-ARBA"/>
</dbReference>
<comment type="catalytic activity">
    <reaction evidence="24">
        <text>L-threonyl-[protein] + ATP = O-phospho-L-threonyl-[protein] + ADP + H(+)</text>
        <dbReference type="Rhea" id="RHEA:46608"/>
        <dbReference type="Rhea" id="RHEA-COMP:11060"/>
        <dbReference type="Rhea" id="RHEA-COMP:11605"/>
        <dbReference type="ChEBI" id="CHEBI:15378"/>
        <dbReference type="ChEBI" id="CHEBI:30013"/>
        <dbReference type="ChEBI" id="CHEBI:30616"/>
        <dbReference type="ChEBI" id="CHEBI:61977"/>
        <dbReference type="ChEBI" id="CHEBI:456216"/>
        <dbReference type="EC" id="2.7.11.25"/>
    </reaction>
</comment>
<dbReference type="InterPro" id="IPR049637">
    <property type="entry name" value="MAP3K7"/>
</dbReference>
<accession>A0A8C5IA41</accession>
<evidence type="ECO:0000256" key="18">
    <source>
        <dbReference type="ARBA" id="ARBA00022842"/>
    </source>
</evidence>
<dbReference type="InterPro" id="IPR001245">
    <property type="entry name" value="Ser-Thr/Tyr_kinase_cat_dom"/>
</dbReference>
<comment type="catalytic activity">
    <reaction evidence="25">
        <text>L-seryl-[protein] + ATP = O-phospho-L-seryl-[protein] + ADP + H(+)</text>
        <dbReference type="Rhea" id="RHEA:17989"/>
        <dbReference type="Rhea" id="RHEA-COMP:9863"/>
        <dbReference type="Rhea" id="RHEA-COMP:11604"/>
        <dbReference type="ChEBI" id="CHEBI:15378"/>
        <dbReference type="ChEBI" id="CHEBI:29999"/>
        <dbReference type="ChEBI" id="CHEBI:30616"/>
        <dbReference type="ChEBI" id="CHEBI:83421"/>
        <dbReference type="ChEBI" id="CHEBI:456216"/>
        <dbReference type="EC" id="2.7.11.25"/>
    </reaction>
</comment>
<dbReference type="Proteomes" id="UP000694680">
    <property type="component" value="Chromosome 24"/>
</dbReference>
<dbReference type="GO" id="GO:0005524">
    <property type="term" value="F:ATP binding"/>
    <property type="evidence" value="ECO:0007669"/>
    <property type="project" value="UniProtKB-UniRule"/>
</dbReference>
<keyword evidence="17 26" id="KW-0067">ATP-binding</keyword>
<dbReference type="AlphaFoldDB" id="A0A8C5IA41"/>
<keyword evidence="19" id="KW-0832">Ubl conjugation</keyword>
<keyword evidence="20" id="KW-0805">Transcription regulation</keyword>
<keyword evidence="23" id="KW-0804">Transcription</keyword>
<evidence type="ECO:0000256" key="7">
    <source>
        <dbReference type="ARBA" id="ARBA00022475"/>
    </source>
</evidence>
<dbReference type="EC" id="2.7.11.25" evidence="5"/>
<evidence type="ECO:0000256" key="22">
    <source>
        <dbReference type="ARBA" id="ARBA00023136"/>
    </source>
</evidence>
<evidence type="ECO:0000256" key="11">
    <source>
        <dbReference type="ARBA" id="ARBA00022553"/>
    </source>
</evidence>
<evidence type="ECO:0000256" key="13">
    <source>
        <dbReference type="ARBA" id="ARBA00022703"/>
    </source>
</evidence>
<dbReference type="FunFam" id="3.30.200.20:FF:000152">
    <property type="entry name" value="Mitogen-activated protein kinase kinase kinase 7"/>
    <property type="match status" value="1"/>
</dbReference>
<keyword evidence="11" id="KW-0597">Phosphoprotein</keyword>
<evidence type="ECO:0000256" key="10">
    <source>
        <dbReference type="ARBA" id="ARBA00022527"/>
    </source>
</evidence>
<evidence type="ECO:0000256" key="4">
    <source>
        <dbReference type="ARBA" id="ARBA00006529"/>
    </source>
</evidence>
<dbReference type="PROSITE" id="PS50011">
    <property type="entry name" value="PROTEIN_KINASE_DOM"/>
    <property type="match status" value="1"/>
</dbReference>